<dbReference type="EMBL" id="JACVVK020000094">
    <property type="protein sequence ID" value="KAK7493314.1"/>
    <property type="molecule type" value="Genomic_DNA"/>
</dbReference>
<dbReference type="AlphaFoldDB" id="A0ABD0L2H5"/>
<gene>
    <name evidence="1" type="ORF">BaRGS_00015440</name>
</gene>
<protein>
    <submittedName>
        <fullName evidence="1">Uncharacterized protein</fullName>
    </submittedName>
</protein>
<reference evidence="1 2" key="1">
    <citation type="journal article" date="2023" name="Sci. Data">
        <title>Genome assembly of the Korean intertidal mud-creeper Batillaria attramentaria.</title>
        <authorList>
            <person name="Patra A.K."/>
            <person name="Ho P.T."/>
            <person name="Jun S."/>
            <person name="Lee S.J."/>
            <person name="Kim Y."/>
            <person name="Won Y.J."/>
        </authorList>
    </citation>
    <scope>NUCLEOTIDE SEQUENCE [LARGE SCALE GENOMIC DNA]</scope>
    <source>
        <strain evidence="1">Wonlab-2016</strain>
    </source>
</reference>
<organism evidence="1 2">
    <name type="scientific">Batillaria attramentaria</name>
    <dbReference type="NCBI Taxonomy" id="370345"/>
    <lineage>
        <taxon>Eukaryota</taxon>
        <taxon>Metazoa</taxon>
        <taxon>Spiralia</taxon>
        <taxon>Lophotrochozoa</taxon>
        <taxon>Mollusca</taxon>
        <taxon>Gastropoda</taxon>
        <taxon>Caenogastropoda</taxon>
        <taxon>Sorbeoconcha</taxon>
        <taxon>Cerithioidea</taxon>
        <taxon>Batillariidae</taxon>
        <taxon>Batillaria</taxon>
    </lineage>
</organism>
<accession>A0ABD0L2H5</accession>
<proteinExistence type="predicted"/>
<dbReference type="Proteomes" id="UP001519460">
    <property type="component" value="Unassembled WGS sequence"/>
</dbReference>
<evidence type="ECO:0000313" key="2">
    <source>
        <dbReference type="Proteomes" id="UP001519460"/>
    </source>
</evidence>
<keyword evidence="2" id="KW-1185">Reference proteome</keyword>
<sequence length="83" mass="9468">MLRLTEKKAGYCLHKIVTWALTWLSSFSGSRLGTLQMAPTENHEQEPGSLTSSEKAEDLHYWILREKDFNQESEAAQPITARC</sequence>
<comment type="caution">
    <text evidence="1">The sequence shown here is derived from an EMBL/GenBank/DDBJ whole genome shotgun (WGS) entry which is preliminary data.</text>
</comment>
<name>A0ABD0L2H5_9CAEN</name>
<evidence type="ECO:0000313" key="1">
    <source>
        <dbReference type="EMBL" id="KAK7493314.1"/>
    </source>
</evidence>